<evidence type="ECO:0000313" key="8">
    <source>
        <dbReference type="Proteomes" id="UP000325577"/>
    </source>
</evidence>
<dbReference type="AlphaFoldDB" id="A0A5J5B2F0"/>
<name>A0A5J5B2F0_9ASTE</name>
<feature type="region of interest" description="Disordered" evidence="5">
    <location>
        <begin position="409"/>
        <end position="482"/>
    </location>
</feature>
<dbReference type="Pfam" id="PF14215">
    <property type="entry name" value="bHLH-MYC_N"/>
    <property type="match status" value="1"/>
</dbReference>
<feature type="compositionally biased region" description="Basic and acidic residues" evidence="5">
    <location>
        <begin position="443"/>
        <end position="452"/>
    </location>
</feature>
<comment type="subcellular location">
    <subcellularLocation>
        <location evidence="1">Nucleus</location>
    </subcellularLocation>
</comment>
<dbReference type="InterPro" id="IPR025610">
    <property type="entry name" value="MYC/MYB_N"/>
</dbReference>
<dbReference type="Pfam" id="PF00010">
    <property type="entry name" value="HLH"/>
    <property type="match status" value="1"/>
</dbReference>
<feature type="compositionally biased region" description="Basic residues" evidence="5">
    <location>
        <begin position="606"/>
        <end position="618"/>
    </location>
</feature>
<sequence length="618" mass="69956">MNIVQNLMERHRPLVGLKSWDYCVLWKLSEDQRFLEWMDCCCAGAKTIQNGEEELLFPVSSVIPCRDVMFQHPRAKSCDLLVQLPSSLPLDSGIHAEALISNQPRWLNFSNNSDSSVLEETVGTRVLVPVPGGLIELFVAQQVSEDQQVIDFITAQCNISLEYQAMINSSSMDRSFSVNINSINETQSKPFLVDGNDHQKDPNNPVQPPFSPATTLENLNQQLPYDVSVDRIQLCNSPMNFLQQFNYISENRTKNDMFFEGANESFLADKPLNPFKSSAENGFEEMDALQKPMNNTGNMHTHIMEPLGNKEQHGNDKDSIKHEMGRSESISDCSDPNDDEDDAKYRRRNGKGTQSKNLVAERRRRKKLNDRLYALRALVPKISKLDRASILGDAIEFVKELQKQVKDLQQELEEQSDEEGAKNTSHKSGPSEILNQNGFHPGPKPEHEKASDGFHLGLAGNNVSEPSKQNHQYSENSIDKAPQMEPQVEVVQLDGNEFFVKVFCEHKPGGFVRLMEALSSLGLEVTNVNVTSFKGLVSNVFEVEMDSEMVQADHVRDSLLEITRNPSAGWPGMAKASENDNGRDYHHHHHHNHNTHNHNPHIQSQQHHHHRNLHHLHN</sequence>
<evidence type="ECO:0000256" key="5">
    <source>
        <dbReference type="SAM" id="MobiDB-lite"/>
    </source>
</evidence>
<evidence type="ECO:0000256" key="1">
    <source>
        <dbReference type="ARBA" id="ARBA00004123"/>
    </source>
</evidence>
<keyword evidence="3" id="KW-0804">Transcription</keyword>
<proteinExistence type="predicted"/>
<dbReference type="SUPFAM" id="SSF55021">
    <property type="entry name" value="ACT-like"/>
    <property type="match status" value="1"/>
</dbReference>
<keyword evidence="2" id="KW-0805">Transcription regulation</keyword>
<feature type="compositionally biased region" description="Polar residues" evidence="5">
    <location>
        <begin position="461"/>
        <end position="476"/>
    </location>
</feature>
<evidence type="ECO:0000259" key="6">
    <source>
        <dbReference type="PROSITE" id="PS50888"/>
    </source>
</evidence>
<dbReference type="CDD" id="cd02116">
    <property type="entry name" value="ACT"/>
    <property type="match status" value="1"/>
</dbReference>
<dbReference type="InterPro" id="IPR054502">
    <property type="entry name" value="bHLH-TF_ACT-like_plant"/>
</dbReference>
<feature type="domain" description="BHLH" evidence="6">
    <location>
        <begin position="352"/>
        <end position="401"/>
    </location>
</feature>
<dbReference type="OrthoDB" id="1890947at2759"/>
<dbReference type="CDD" id="cd11443">
    <property type="entry name" value="bHLH_AtAMS_like"/>
    <property type="match status" value="1"/>
</dbReference>
<evidence type="ECO:0000256" key="3">
    <source>
        <dbReference type="ARBA" id="ARBA00023163"/>
    </source>
</evidence>
<keyword evidence="8" id="KW-1185">Reference proteome</keyword>
<dbReference type="GO" id="GO:0043565">
    <property type="term" value="F:sequence-specific DNA binding"/>
    <property type="evidence" value="ECO:0007669"/>
    <property type="project" value="TreeGrafter"/>
</dbReference>
<evidence type="ECO:0000313" key="7">
    <source>
        <dbReference type="EMBL" id="KAA8535977.1"/>
    </source>
</evidence>
<evidence type="ECO:0000256" key="4">
    <source>
        <dbReference type="ARBA" id="ARBA00023242"/>
    </source>
</evidence>
<evidence type="ECO:0000256" key="2">
    <source>
        <dbReference type="ARBA" id="ARBA00023015"/>
    </source>
</evidence>
<dbReference type="GO" id="GO:0005634">
    <property type="term" value="C:nucleus"/>
    <property type="evidence" value="ECO:0007669"/>
    <property type="project" value="UniProtKB-SubCell"/>
</dbReference>
<dbReference type="InterPro" id="IPR036638">
    <property type="entry name" value="HLH_DNA-bd_sf"/>
</dbReference>
<dbReference type="PANTHER" id="PTHR31945">
    <property type="entry name" value="TRANSCRIPTION FACTOR SCREAM2-RELATED"/>
    <property type="match status" value="1"/>
</dbReference>
<dbReference type="PANTHER" id="PTHR31945:SF11">
    <property type="entry name" value="TRANSCRIPTION FACTOR ABORTED MICROSPORES"/>
    <property type="match status" value="1"/>
</dbReference>
<dbReference type="GO" id="GO:0003700">
    <property type="term" value="F:DNA-binding transcription factor activity"/>
    <property type="evidence" value="ECO:0007669"/>
    <property type="project" value="TreeGrafter"/>
</dbReference>
<gene>
    <name evidence="7" type="ORF">F0562_028455</name>
</gene>
<feature type="compositionally biased region" description="Basic residues" evidence="5">
    <location>
        <begin position="585"/>
        <end position="599"/>
    </location>
</feature>
<dbReference type="Pfam" id="PF22754">
    <property type="entry name" value="bHLH-TF_ACT-like_plant"/>
    <property type="match status" value="1"/>
</dbReference>
<dbReference type="GO" id="GO:0046983">
    <property type="term" value="F:protein dimerization activity"/>
    <property type="evidence" value="ECO:0007669"/>
    <property type="project" value="InterPro"/>
</dbReference>
<dbReference type="EMBL" id="CM018039">
    <property type="protein sequence ID" value="KAA8535977.1"/>
    <property type="molecule type" value="Genomic_DNA"/>
</dbReference>
<protein>
    <recommendedName>
        <fullName evidence="6">BHLH domain-containing protein</fullName>
    </recommendedName>
</protein>
<organism evidence="7 8">
    <name type="scientific">Nyssa sinensis</name>
    <dbReference type="NCBI Taxonomy" id="561372"/>
    <lineage>
        <taxon>Eukaryota</taxon>
        <taxon>Viridiplantae</taxon>
        <taxon>Streptophyta</taxon>
        <taxon>Embryophyta</taxon>
        <taxon>Tracheophyta</taxon>
        <taxon>Spermatophyta</taxon>
        <taxon>Magnoliopsida</taxon>
        <taxon>eudicotyledons</taxon>
        <taxon>Gunneridae</taxon>
        <taxon>Pentapetalae</taxon>
        <taxon>asterids</taxon>
        <taxon>Cornales</taxon>
        <taxon>Nyssaceae</taxon>
        <taxon>Nyssa</taxon>
    </lineage>
</organism>
<dbReference type="Proteomes" id="UP000325577">
    <property type="component" value="Linkage Group LG16"/>
</dbReference>
<dbReference type="SMART" id="SM00353">
    <property type="entry name" value="HLH"/>
    <property type="match status" value="1"/>
</dbReference>
<accession>A0A5J5B2F0</accession>
<dbReference type="PROSITE" id="PS50888">
    <property type="entry name" value="BHLH"/>
    <property type="match status" value="1"/>
</dbReference>
<dbReference type="SUPFAM" id="SSF47459">
    <property type="entry name" value="HLH, helix-loop-helix DNA-binding domain"/>
    <property type="match status" value="1"/>
</dbReference>
<feature type="compositionally biased region" description="Basic and acidic residues" evidence="5">
    <location>
        <begin position="308"/>
        <end position="326"/>
    </location>
</feature>
<reference evidence="7 8" key="1">
    <citation type="submission" date="2019-09" db="EMBL/GenBank/DDBJ databases">
        <title>A chromosome-level genome assembly of the Chinese tupelo Nyssa sinensis.</title>
        <authorList>
            <person name="Yang X."/>
            <person name="Kang M."/>
            <person name="Yang Y."/>
            <person name="Xiong H."/>
            <person name="Wang M."/>
            <person name="Zhang Z."/>
            <person name="Wang Z."/>
            <person name="Wu H."/>
            <person name="Ma T."/>
            <person name="Liu J."/>
            <person name="Xi Z."/>
        </authorList>
    </citation>
    <scope>NUCLEOTIDE SEQUENCE [LARGE SCALE GENOMIC DNA]</scope>
    <source>
        <strain evidence="7">J267</strain>
        <tissue evidence="7">Leaf</tissue>
    </source>
</reference>
<dbReference type="InterPro" id="IPR051358">
    <property type="entry name" value="TF_AMS/ICE1/BHLH6-like"/>
</dbReference>
<dbReference type="Gene3D" id="4.10.280.10">
    <property type="entry name" value="Helix-loop-helix DNA-binding domain"/>
    <property type="match status" value="1"/>
</dbReference>
<dbReference type="InterPro" id="IPR011598">
    <property type="entry name" value="bHLH_dom"/>
</dbReference>
<dbReference type="InterPro" id="IPR045865">
    <property type="entry name" value="ACT-like_dom_sf"/>
</dbReference>
<keyword evidence="4" id="KW-0539">Nucleus</keyword>
<feature type="compositionally biased region" description="Polar residues" evidence="5">
    <location>
        <begin position="422"/>
        <end position="438"/>
    </location>
</feature>
<feature type="region of interest" description="Disordered" evidence="5">
    <location>
        <begin position="567"/>
        <end position="618"/>
    </location>
</feature>
<feature type="region of interest" description="Disordered" evidence="5">
    <location>
        <begin position="298"/>
        <end position="363"/>
    </location>
</feature>